<evidence type="ECO:0000313" key="3">
    <source>
        <dbReference type="EMBL" id="PKK90753.1"/>
    </source>
</evidence>
<evidence type="ECO:0000313" key="4">
    <source>
        <dbReference type="Proteomes" id="UP000233256"/>
    </source>
</evidence>
<dbReference type="EMBL" id="PGXC01000004">
    <property type="protein sequence ID" value="PKK90753.1"/>
    <property type="molecule type" value="Genomic_DNA"/>
</dbReference>
<dbReference type="PANTHER" id="PTHR40547:SF1">
    <property type="entry name" value="SLL0298 PROTEIN"/>
    <property type="match status" value="1"/>
</dbReference>
<dbReference type="PANTHER" id="PTHR40547">
    <property type="entry name" value="SLL0298 PROTEIN"/>
    <property type="match status" value="1"/>
</dbReference>
<dbReference type="InterPro" id="IPR018639">
    <property type="entry name" value="DUF2062"/>
</dbReference>
<organism evidence="3 4">
    <name type="scientific">Candidatus Wallbacteria bacterium HGW-Wallbacteria-1</name>
    <dbReference type="NCBI Taxonomy" id="2013854"/>
    <lineage>
        <taxon>Bacteria</taxon>
        <taxon>Candidatus Walliibacteriota</taxon>
    </lineage>
</organism>
<evidence type="ECO:0000259" key="2">
    <source>
        <dbReference type="Pfam" id="PF09835"/>
    </source>
</evidence>
<feature type="transmembrane region" description="Helical" evidence="1">
    <location>
        <begin position="120"/>
        <end position="143"/>
    </location>
</feature>
<sequence>MIKRFRSFVKHIFELRDSPHSIALGIAIGIFVGLTPTVGMQMVISTIVATFCNANRVAAISMVYITNPFTIIPVYSFIYYFGCFITSTTPKGIMSVLHQINAQESLIGKFSIVVSQGWSIQGPLWIGSVLIGILCAFPAYILVKRMVVRYREHAHRVAEVRIHGTSGL</sequence>
<dbReference type="Pfam" id="PF09835">
    <property type="entry name" value="DUF2062"/>
    <property type="match status" value="1"/>
</dbReference>
<accession>A0A2N1PQY4</accession>
<keyword evidence="1" id="KW-0812">Transmembrane</keyword>
<gene>
    <name evidence="3" type="ORF">CVV64_07695</name>
</gene>
<proteinExistence type="predicted"/>
<feature type="transmembrane region" description="Helical" evidence="1">
    <location>
        <begin position="21"/>
        <end position="38"/>
    </location>
</feature>
<dbReference type="Proteomes" id="UP000233256">
    <property type="component" value="Unassembled WGS sequence"/>
</dbReference>
<reference evidence="3 4" key="1">
    <citation type="journal article" date="2017" name="ISME J.">
        <title>Potential for microbial H2 and metal transformations associated with novel bacteria and archaea in deep terrestrial subsurface sediments.</title>
        <authorList>
            <person name="Hernsdorf A.W."/>
            <person name="Amano Y."/>
            <person name="Miyakawa K."/>
            <person name="Ise K."/>
            <person name="Suzuki Y."/>
            <person name="Anantharaman K."/>
            <person name="Probst A."/>
            <person name="Burstein D."/>
            <person name="Thomas B.C."/>
            <person name="Banfield J.F."/>
        </authorList>
    </citation>
    <scope>NUCLEOTIDE SEQUENCE [LARGE SCALE GENOMIC DNA]</scope>
    <source>
        <strain evidence="3">HGW-Wallbacteria-1</strain>
    </source>
</reference>
<dbReference type="AlphaFoldDB" id="A0A2N1PQY4"/>
<feature type="domain" description="DUF2062" evidence="2">
    <location>
        <begin position="3"/>
        <end position="155"/>
    </location>
</feature>
<evidence type="ECO:0000256" key="1">
    <source>
        <dbReference type="SAM" id="Phobius"/>
    </source>
</evidence>
<keyword evidence="1" id="KW-0472">Membrane</keyword>
<keyword evidence="1" id="KW-1133">Transmembrane helix</keyword>
<protein>
    <recommendedName>
        <fullName evidence="2">DUF2062 domain-containing protein</fullName>
    </recommendedName>
</protein>
<comment type="caution">
    <text evidence="3">The sequence shown here is derived from an EMBL/GenBank/DDBJ whole genome shotgun (WGS) entry which is preliminary data.</text>
</comment>
<name>A0A2N1PQY4_9BACT</name>